<reference evidence="1 2" key="1">
    <citation type="submission" date="2017-08" db="EMBL/GenBank/DDBJ databases">
        <title>Reclassification of Bisgaard taxon 37 and 44.</title>
        <authorList>
            <person name="Christensen H."/>
        </authorList>
    </citation>
    <scope>NUCLEOTIDE SEQUENCE [LARGE SCALE GENOMIC DNA]</scope>
    <source>
        <strain evidence="1 2">B96_3</strain>
    </source>
</reference>
<protein>
    <submittedName>
        <fullName evidence="1">Uncharacterized protein</fullName>
    </submittedName>
</protein>
<evidence type="ECO:0000313" key="1">
    <source>
        <dbReference type="EMBL" id="RIY34476.1"/>
    </source>
</evidence>
<keyword evidence="2" id="KW-1185">Reference proteome</keyword>
<name>A0A3A1YAV4_9GAMM</name>
<evidence type="ECO:0000313" key="2">
    <source>
        <dbReference type="Proteomes" id="UP000265691"/>
    </source>
</evidence>
<dbReference type="RefSeq" id="WP_119524218.1">
    <property type="nucleotide sequence ID" value="NZ_NRHC01000002.1"/>
</dbReference>
<dbReference type="OrthoDB" id="9797252at2"/>
<dbReference type="Proteomes" id="UP000265691">
    <property type="component" value="Unassembled WGS sequence"/>
</dbReference>
<organism evidence="1 2">
    <name type="scientific">Psittacicella hinzii</name>
    <dbReference type="NCBI Taxonomy" id="2028575"/>
    <lineage>
        <taxon>Bacteria</taxon>
        <taxon>Pseudomonadati</taxon>
        <taxon>Pseudomonadota</taxon>
        <taxon>Gammaproteobacteria</taxon>
        <taxon>Pasteurellales</taxon>
        <taxon>Psittacicellaceae</taxon>
        <taxon>Psittacicella</taxon>
    </lineage>
</organism>
<dbReference type="EMBL" id="NRHC01000002">
    <property type="protein sequence ID" value="RIY34476.1"/>
    <property type="molecule type" value="Genomic_DNA"/>
</dbReference>
<sequence length="140" mass="16611">MGLVLTKRMAYEVIHHNNLISALKRLNRKGERTIYSLEEIVYSTFGDWFANWYHVYDDKVSEKYWFNKGFLFGEFFKDKCPEDFNTILGHTKHLIISHLPYIKEGMREHCRVKVDGDYVILHDHDCESEICQCCNKVKAS</sequence>
<gene>
    <name evidence="1" type="ORF">CKF54_00330</name>
</gene>
<proteinExistence type="predicted"/>
<comment type="caution">
    <text evidence="1">The sequence shown here is derived from an EMBL/GenBank/DDBJ whole genome shotgun (WGS) entry which is preliminary data.</text>
</comment>
<accession>A0A3A1YAV4</accession>
<dbReference type="AlphaFoldDB" id="A0A3A1YAV4"/>